<gene>
    <name evidence="7" type="ORF">ABMA27_000507</name>
</gene>
<dbReference type="Pfam" id="PF05485">
    <property type="entry name" value="THAP"/>
    <property type="match status" value="1"/>
</dbReference>
<evidence type="ECO:0000313" key="7">
    <source>
        <dbReference type="EMBL" id="KAL0902690.1"/>
    </source>
</evidence>
<evidence type="ECO:0000256" key="2">
    <source>
        <dbReference type="ARBA" id="ARBA00022771"/>
    </source>
</evidence>
<dbReference type="PANTHER" id="PTHR46927">
    <property type="entry name" value="AGAP005574-PA"/>
    <property type="match status" value="1"/>
</dbReference>
<evidence type="ECO:0000256" key="3">
    <source>
        <dbReference type="ARBA" id="ARBA00022833"/>
    </source>
</evidence>
<keyword evidence="2 5" id="KW-0863">Zinc-finger</keyword>
<keyword evidence="8" id="KW-1185">Reference proteome</keyword>
<dbReference type="PANTHER" id="PTHR46927:SF3">
    <property type="entry name" value="THAP-TYPE DOMAIN-CONTAINING PROTEIN"/>
    <property type="match status" value="1"/>
</dbReference>
<organism evidence="7 8">
    <name type="scientific">Loxostege sticticalis</name>
    <name type="common">Beet webworm moth</name>
    <dbReference type="NCBI Taxonomy" id="481309"/>
    <lineage>
        <taxon>Eukaryota</taxon>
        <taxon>Metazoa</taxon>
        <taxon>Ecdysozoa</taxon>
        <taxon>Arthropoda</taxon>
        <taxon>Hexapoda</taxon>
        <taxon>Insecta</taxon>
        <taxon>Pterygota</taxon>
        <taxon>Neoptera</taxon>
        <taxon>Endopterygota</taxon>
        <taxon>Lepidoptera</taxon>
        <taxon>Glossata</taxon>
        <taxon>Ditrysia</taxon>
        <taxon>Pyraloidea</taxon>
        <taxon>Crambidae</taxon>
        <taxon>Pyraustinae</taxon>
        <taxon>Loxostege</taxon>
    </lineage>
</organism>
<evidence type="ECO:0000256" key="4">
    <source>
        <dbReference type="ARBA" id="ARBA00023125"/>
    </source>
</evidence>
<keyword evidence="1" id="KW-0479">Metal-binding</keyword>
<proteinExistence type="predicted"/>
<dbReference type="InterPro" id="IPR052224">
    <property type="entry name" value="THAP_domain_protein"/>
</dbReference>
<dbReference type="InterPro" id="IPR006612">
    <property type="entry name" value="THAP_Znf"/>
</dbReference>
<sequence>MPSCVVKWCKNNTTSQKKCQGITFHRFPTGNEPWKDDWTRIIRNCRGQEDWSASKSSVVCSIHFDQNDLYTTSKERRRLVTYATRINFFMSFLFYSSVYDVCFNFKADYVKIIISTMSAFRHNNTVTDRLNRKSFHPRPLLQSSGGSSTARWYFVAGSSSDRLQCLVICNVGSTSRSNCRRLTETQQIGCHLRLLCKSLREYVALVKQRTWLDYETASKVKLEKR</sequence>
<dbReference type="Gene3D" id="6.20.210.20">
    <property type="entry name" value="THAP domain"/>
    <property type="match status" value="1"/>
</dbReference>
<evidence type="ECO:0000256" key="1">
    <source>
        <dbReference type="ARBA" id="ARBA00022723"/>
    </source>
</evidence>
<evidence type="ECO:0000313" key="8">
    <source>
        <dbReference type="Proteomes" id="UP001549920"/>
    </source>
</evidence>
<dbReference type="InterPro" id="IPR038441">
    <property type="entry name" value="THAP_Znf_sf"/>
</dbReference>
<reference evidence="7 8" key="1">
    <citation type="submission" date="2024-06" db="EMBL/GenBank/DDBJ databases">
        <title>A chromosome-level genome assembly of beet webworm, Loxostege sticticalis.</title>
        <authorList>
            <person name="Zhang Y."/>
        </authorList>
    </citation>
    <scope>NUCLEOTIDE SEQUENCE [LARGE SCALE GENOMIC DNA]</scope>
    <source>
        <strain evidence="7">AQ026</strain>
        <tissue evidence="7">Whole body</tissue>
    </source>
</reference>
<protein>
    <recommendedName>
        <fullName evidence="6">THAP-type domain-containing protein</fullName>
    </recommendedName>
</protein>
<comment type="caution">
    <text evidence="7">The sequence shown here is derived from an EMBL/GenBank/DDBJ whole genome shotgun (WGS) entry which is preliminary data.</text>
</comment>
<dbReference type="PROSITE" id="PS50950">
    <property type="entry name" value="ZF_THAP"/>
    <property type="match status" value="1"/>
</dbReference>
<evidence type="ECO:0000256" key="5">
    <source>
        <dbReference type="PROSITE-ProRule" id="PRU00309"/>
    </source>
</evidence>
<keyword evidence="3" id="KW-0862">Zinc</keyword>
<dbReference type="EMBL" id="JBEUOH010000001">
    <property type="protein sequence ID" value="KAL0902690.1"/>
    <property type="molecule type" value="Genomic_DNA"/>
</dbReference>
<dbReference type="SUPFAM" id="SSF57716">
    <property type="entry name" value="Glucocorticoid receptor-like (DNA-binding domain)"/>
    <property type="match status" value="1"/>
</dbReference>
<evidence type="ECO:0000259" key="6">
    <source>
        <dbReference type="PROSITE" id="PS50950"/>
    </source>
</evidence>
<dbReference type="Proteomes" id="UP001549920">
    <property type="component" value="Unassembled WGS sequence"/>
</dbReference>
<accession>A0ABR3INM5</accession>
<keyword evidence="4 5" id="KW-0238">DNA-binding</keyword>
<feature type="domain" description="THAP-type" evidence="6">
    <location>
        <begin position="1"/>
        <end position="88"/>
    </location>
</feature>
<name>A0ABR3INM5_LOXSC</name>